<keyword evidence="4 6" id="KW-1133">Transmembrane helix</keyword>
<dbReference type="AlphaFoldDB" id="A0A0B7JXF1"/>
<keyword evidence="5 6" id="KW-0472">Membrane</keyword>
<feature type="transmembrane region" description="Helical" evidence="6">
    <location>
        <begin position="144"/>
        <end position="166"/>
    </location>
</feature>
<dbReference type="InterPro" id="IPR036259">
    <property type="entry name" value="MFS_trans_sf"/>
</dbReference>
<organism evidence="8">
    <name type="scientific">Bionectria ochroleuca</name>
    <name type="common">Gliocladium roseum</name>
    <dbReference type="NCBI Taxonomy" id="29856"/>
    <lineage>
        <taxon>Eukaryota</taxon>
        <taxon>Fungi</taxon>
        <taxon>Dikarya</taxon>
        <taxon>Ascomycota</taxon>
        <taxon>Pezizomycotina</taxon>
        <taxon>Sordariomycetes</taxon>
        <taxon>Hypocreomycetidae</taxon>
        <taxon>Hypocreales</taxon>
        <taxon>Bionectriaceae</taxon>
        <taxon>Clonostachys</taxon>
    </lineage>
</organism>
<keyword evidence="3 6" id="KW-0812">Transmembrane</keyword>
<evidence type="ECO:0000313" key="8">
    <source>
        <dbReference type="EMBL" id="CEO49753.1"/>
    </source>
</evidence>
<dbReference type="Pfam" id="PF07690">
    <property type="entry name" value="MFS_1"/>
    <property type="match status" value="1"/>
</dbReference>
<feature type="transmembrane region" description="Helical" evidence="6">
    <location>
        <begin position="56"/>
        <end position="77"/>
    </location>
</feature>
<dbReference type="InterPro" id="IPR011701">
    <property type="entry name" value="MFS"/>
</dbReference>
<feature type="transmembrane region" description="Helical" evidence="6">
    <location>
        <begin position="84"/>
        <end position="102"/>
    </location>
</feature>
<protein>
    <recommendedName>
        <fullName evidence="7">Major facilitator superfamily (MFS) profile domain-containing protein</fullName>
    </recommendedName>
</protein>
<accession>A0A0B7JXF1</accession>
<dbReference type="GO" id="GO:0016020">
    <property type="term" value="C:membrane"/>
    <property type="evidence" value="ECO:0007669"/>
    <property type="project" value="UniProtKB-SubCell"/>
</dbReference>
<dbReference type="Gene3D" id="1.20.1250.20">
    <property type="entry name" value="MFS general substrate transporter like domains"/>
    <property type="match status" value="1"/>
</dbReference>
<evidence type="ECO:0000256" key="3">
    <source>
        <dbReference type="ARBA" id="ARBA00022692"/>
    </source>
</evidence>
<dbReference type="PANTHER" id="PTHR43791">
    <property type="entry name" value="PERMEASE-RELATED"/>
    <property type="match status" value="1"/>
</dbReference>
<evidence type="ECO:0000256" key="6">
    <source>
        <dbReference type="SAM" id="Phobius"/>
    </source>
</evidence>
<keyword evidence="2" id="KW-0813">Transport</keyword>
<evidence type="ECO:0000259" key="7">
    <source>
        <dbReference type="PROSITE" id="PS50850"/>
    </source>
</evidence>
<name>A0A0B7JXF1_BIOOC</name>
<gene>
    <name evidence="8" type="ORF">BN869_000005810_1</name>
</gene>
<evidence type="ECO:0000256" key="2">
    <source>
        <dbReference type="ARBA" id="ARBA00022448"/>
    </source>
</evidence>
<dbReference type="EMBL" id="CDPU01000015">
    <property type="protein sequence ID" value="CEO49753.1"/>
    <property type="molecule type" value="Genomic_DNA"/>
</dbReference>
<dbReference type="GO" id="GO:0022857">
    <property type="term" value="F:transmembrane transporter activity"/>
    <property type="evidence" value="ECO:0007669"/>
    <property type="project" value="InterPro"/>
</dbReference>
<comment type="subcellular location">
    <subcellularLocation>
        <location evidence="1">Membrane</location>
        <topology evidence="1">Multi-pass membrane protein</topology>
    </subcellularLocation>
</comment>
<dbReference type="FunFam" id="1.20.1250.20:FF:000057">
    <property type="entry name" value="MFS general substrate transporter"/>
    <property type="match status" value="1"/>
</dbReference>
<evidence type="ECO:0000256" key="5">
    <source>
        <dbReference type="ARBA" id="ARBA00023136"/>
    </source>
</evidence>
<dbReference type="InterPro" id="IPR020846">
    <property type="entry name" value="MFS_dom"/>
</dbReference>
<dbReference type="PANTHER" id="PTHR43791:SF54">
    <property type="entry name" value="MAJOR FACILITATOR SUPERFAMILY (MFS) PROFILE DOMAIN-CONTAINING PROTEIN-RELATED"/>
    <property type="match status" value="1"/>
</dbReference>
<feature type="domain" description="Major facilitator superfamily (MFS) profile" evidence="7">
    <location>
        <begin position="17"/>
        <end position="183"/>
    </location>
</feature>
<dbReference type="PROSITE" id="PS50850">
    <property type="entry name" value="MFS"/>
    <property type="match status" value="1"/>
</dbReference>
<reference evidence="8" key="1">
    <citation type="submission" date="2015-01" db="EMBL/GenBank/DDBJ databases">
        <authorList>
            <person name="Durling Mikael"/>
        </authorList>
    </citation>
    <scope>NUCLEOTIDE SEQUENCE</scope>
</reference>
<feature type="transmembrane region" description="Helical" evidence="6">
    <location>
        <begin position="114"/>
        <end position="132"/>
    </location>
</feature>
<evidence type="ECO:0000256" key="4">
    <source>
        <dbReference type="ARBA" id="ARBA00022989"/>
    </source>
</evidence>
<dbReference type="SUPFAM" id="SSF103473">
    <property type="entry name" value="MFS general substrate transporter"/>
    <property type="match status" value="1"/>
</dbReference>
<sequence length="183" mass="20425">MSPEQHNKTFRKVDLRLMPLLMALYLIANLDRANLGRAKIEGLEADLKMTGNDYNIANMMFFIPDILCEIPSNWILLNFNKPSTWIGLIVTAWGIVMTSSGLTQNFGGLVGTRVLLGVFEAGFFPGAVYLLSQWYPPRKTQFRVSLLYCAAAMSDAFSGLLAAAIAKMSGTAGYNGWRWIFYH</sequence>
<evidence type="ECO:0000256" key="1">
    <source>
        <dbReference type="ARBA" id="ARBA00004141"/>
    </source>
</evidence>
<proteinExistence type="predicted"/>